<accession>A0ABS5BQF6</accession>
<dbReference type="InterPro" id="IPR050455">
    <property type="entry name" value="Tpx_Peroxidase_subfamily"/>
</dbReference>
<dbReference type="Pfam" id="PF08534">
    <property type="entry name" value="Redoxin"/>
    <property type="match status" value="1"/>
</dbReference>
<dbReference type="InterPro" id="IPR013740">
    <property type="entry name" value="Redoxin"/>
</dbReference>
<feature type="domain" description="Redoxin" evidence="3">
    <location>
        <begin position="3"/>
        <end position="61"/>
    </location>
</feature>
<evidence type="ECO:0000259" key="3">
    <source>
        <dbReference type="Pfam" id="PF08534"/>
    </source>
</evidence>
<keyword evidence="1" id="KW-1015">Disulfide bond</keyword>
<dbReference type="SUPFAM" id="SSF52833">
    <property type="entry name" value="Thioredoxin-like"/>
    <property type="match status" value="1"/>
</dbReference>
<evidence type="ECO:0000313" key="4">
    <source>
        <dbReference type="EMBL" id="MBP3955901.1"/>
    </source>
</evidence>
<reference evidence="4 5" key="1">
    <citation type="submission" date="2021-04" db="EMBL/GenBank/DDBJ databases">
        <authorList>
            <person name="Ivanova A."/>
        </authorList>
    </citation>
    <scope>NUCLEOTIDE SEQUENCE [LARGE SCALE GENOMIC DNA]</scope>
    <source>
        <strain evidence="4 5">G18</strain>
    </source>
</reference>
<organism evidence="4 5">
    <name type="scientific">Gemmata palustris</name>
    <dbReference type="NCBI Taxonomy" id="2822762"/>
    <lineage>
        <taxon>Bacteria</taxon>
        <taxon>Pseudomonadati</taxon>
        <taxon>Planctomycetota</taxon>
        <taxon>Planctomycetia</taxon>
        <taxon>Gemmatales</taxon>
        <taxon>Gemmataceae</taxon>
        <taxon>Gemmata</taxon>
    </lineage>
</organism>
<dbReference type="PANTHER" id="PTHR43110:SF1">
    <property type="entry name" value="THIOL PEROXIDASE"/>
    <property type="match status" value="1"/>
</dbReference>
<dbReference type="Proteomes" id="UP000676565">
    <property type="component" value="Unassembled WGS sequence"/>
</dbReference>
<dbReference type="PANTHER" id="PTHR43110">
    <property type="entry name" value="THIOL PEROXIDASE"/>
    <property type="match status" value="1"/>
</dbReference>
<keyword evidence="2" id="KW-0676">Redox-active center</keyword>
<dbReference type="Gene3D" id="3.40.30.10">
    <property type="entry name" value="Glutaredoxin"/>
    <property type="match status" value="1"/>
</dbReference>
<evidence type="ECO:0000313" key="5">
    <source>
        <dbReference type="Proteomes" id="UP000676565"/>
    </source>
</evidence>
<evidence type="ECO:0000256" key="1">
    <source>
        <dbReference type="ARBA" id="ARBA00023157"/>
    </source>
</evidence>
<keyword evidence="5" id="KW-1185">Reference proteome</keyword>
<name>A0ABS5BQF6_9BACT</name>
<gene>
    <name evidence="4" type="ORF">J8F10_11455</name>
</gene>
<protein>
    <submittedName>
        <fullName evidence="4">Redoxin family protein</fullName>
    </submittedName>
</protein>
<evidence type="ECO:0000256" key="2">
    <source>
        <dbReference type="ARBA" id="ARBA00023284"/>
    </source>
</evidence>
<proteinExistence type="predicted"/>
<dbReference type="InterPro" id="IPR036249">
    <property type="entry name" value="Thioredoxin-like_sf"/>
</dbReference>
<dbReference type="EMBL" id="JAGKQQ010000001">
    <property type="protein sequence ID" value="MBP3955901.1"/>
    <property type="molecule type" value="Genomic_DNA"/>
</dbReference>
<sequence length="69" mass="7438">MKTVSDVHDHSFGKNWGVLIEKGLPLKLLTRAVFVVDGAGKVTYAEYVPEVTNHPNYDAALAALKAAAK</sequence>
<comment type="caution">
    <text evidence="4">The sequence shown here is derived from an EMBL/GenBank/DDBJ whole genome shotgun (WGS) entry which is preliminary data.</text>
</comment>